<dbReference type="Pfam" id="PF07992">
    <property type="entry name" value="Pyr_redox_2"/>
    <property type="match status" value="1"/>
</dbReference>
<proteinExistence type="inferred from homology"/>
<organism evidence="10 11">
    <name type="scientific">Agrobacterium vitis</name>
    <name type="common">Rhizobium vitis</name>
    <dbReference type="NCBI Taxonomy" id="373"/>
    <lineage>
        <taxon>Bacteria</taxon>
        <taxon>Pseudomonadati</taxon>
        <taxon>Pseudomonadota</taxon>
        <taxon>Alphaproteobacteria</taxon>
        <taxon>Hyphomicrobiales</taxon>
        <taxon>Rhizobiaceae</taxon>
        <taxon>Rhizobium/Agrobacterium group</taxon>
        <taxon>Agrobacterium</taxon>
    </lineage>
</organism>
<dbReference type="OrthoDB" id="9803192at2"/>
<evidence type="ECO:0000256" key="5">
    <source>
        <dbReference type="ARBA" id="ARBA00022857"/>
    </source>
</evidence>
<sequence length="480" mass="52097">MDRDQQTSLSRNACDQHAPAAACRCRRTQEGDGPVTVPRYHVAIVGAGPSGFYAAEALLRSDKNIAVDLFERLPVPYGLVRFGVAPDHPKLKQVTAVFERIAQMPGFRFIGGVEIGVDTNITDLRRSYHAVILATGAALGREIGLPGENLPGTHQASDFVGWYNGHPDCRDLTFDFGGERAVVIGHGNVALDVARILVKTPEELRHTDIAGHALEMLGESRIREVHLVGRGAPAGIRFSAKELHEFGTLENCDPGVEMGDLAIDPFASPEGVDPERKTAIGLLDAFSRRKWEKSKRCLFRFHLAPVCFEGHERVSRAVFRWGATGKGMERDVTIDTNLVFLSVGRRSAPVTDVPYDADRGVHANAGGRIWAEDGLFLGLYACGWSKRGPQGTIGTNRACAIDTVEKVLADLDSLPLPDPAAADSFVSSIWDRQGLRLDFDAWRAIDTAEVARGRSLGKPREKFVSVEAMIAAAGGKDIAC</sequence>
<dbReference type="PRINTS" id="PR00419">
    <property type="entry name" value="ADXRDTASE"/>
</dbReference>
<evidence type="ECO:0000313" key="11">
    <source>
        <dbReference type="Proteomes" id="UP000436911"/>
    </source>
</evidence>
<dbReference type="InterPro" id="IPR036188">
    <property type="entry name" value="FAD/NAD-bd_sf"/>
</dbReference>
<feature type="binding site" evidence="7">
    <location>
        <position position="79"/>
    </location>
    <ligand>
        <name>FAD</name>
        <dbReference type="ChEBI" id="CHEBI:57692"/>
    </ligand>
</feature>
<dbReference type="AlphaFoldDB" id="A0A368NMM1"/>
<evidence type="ECO:0000256" key="2">
    <source>
        <dbReference type="ARBA" id="ARBA00008312"/>
    </source>
</evidence>
<dbReference type="Proteomes" id="UP000436911">
    <property type="component" value="Unassembled WGS sequence"/>
</dbReference>
<dbReference type="Gene3D" id="3.50.50.60">
    <property type="entry name" value="FAD/NAD(P)-binding domain"/>
    <property type="match status" value="1"/>
</dbReference>
<dbReference type="PANTHER" id="PTHR48467:SF1">
    <property type="entry name" value="GLUTAMATE SYNTHASE 1 [NADH], CHLOROPLASTIC-LIKE"/>
    <property type="match status" value="1"/>
</dbReference>
<dbReference type="SUPFAM" id="SSF51971">
    <property type="entry name" value="Nucleotide-binding domain"/>
    <property type="match status" value="2"/>
</dbReference>
<comment type="caution">
    <text evidence="10">The sequence shown here is derived from an EMBL/GenBank/DDBJ whole genome shotgun (WGS) entry which is preliminary data.</text>
</comment>
<dbReference type="InterPro" id="IPR055275">
    <property type="entry name" value="Ferredox_Rdtase"/>
</dbReference>
<dbReference type="PANTHER" id="PTHR48467">
    <property type="entry name" value="GLUTAMATE SYNTHASE 1 [NADH], CHLOROPLASTIC-LIKE"/>
    <property type="match status" value="1"/>
</dbReference>
<gene>
    <name evidence="10" type="ORF">DXT89_23825</name>
</gene>
<feature type="binding site" evidence="7">
    <location>
        <position position="115"/>
    </location>
    <ligand>
        <name>FAD</name>
        <dbReference type="ChEBI" id="CHEBI:57692"/>
    </ligand>
</feature>
<comment type="similarity">
    <text evidence="2">Belongs to the ferredoxin--NADP reductase type 1 family.</text>
</comment>
<feature type="binding site" evidence="8">
    <location>
        <position position="391"/>
    </location>
    <ligand>
        <name>NADP(+)</name>
        <dbReference type="ChEBI" id="CHEBI:58349"/>
    </ligand>
</feature>
<feature type="domain" description="FAD/NAD(P)-binding" evidence="9">
    <location>
        <begin position="40"/>
        <end position="203"/>
    </location>
</feature>
<accession>A0A368NMM1</accession>
<evidence type="ECO:0000256" key="3">
    <source>
        <dbReference type="ARBA" id="ARBA00022630"/>
    </source>
</evidence>
<evidence type="ECO:0000313" key="10">
    <source>
        <dbReference type="EMBL" id="KAA3520936.1"/>
    </source>
</evidence>
<protein>
    <submittedName>
        <fullName evidence="10">Pyridine nucleotide-disulfide oxidoreductase</fullName>
    </submittedName>
</protein>
<name>A0A368NMM1_AGRVI</name>
<comment type="cofactor">
    <cofactor evidence="1 7">
        <name>FAD</name>
        <dbReference type="ChEBI" id="CHEBI:57692"/>
    </cofactor>
</comment>
<feature type="binding site" evidence="8">
    <location>
        <begin position="186"/>
        <end position="189"/>
    </location>
    <ligand>
        <name>NADP(+)</name>
        <dbReference type="ChEBI" id="CHEBI:58349"/>
    </ligand>
</feature>
<dbReference type="EMBL" id="QUSG01000023">
    <property type="protein sequence ID" value="KAA3520936.1"/>
    <property type="molecule type" value="Genomic_DNA"/>
</dbReference>
<dbReference type="PIRSF" id="PIRSF000362">
    <property type="entry name" value="FNR"/>
    <property type="match status" value="1"/>
</dbReference>
<feature type="binding site" evidence="7">
    <location>
        <position position="384"/>
    </location>
    <ligand>
        <name>FAD</name>
        <dbReference type="ChEBI" id="CHEBI:57692"/>
    </ligand>
</feature>
<evidence type="ECO:0000256" key="4">
    <source>
        <dbReference type="ARBA" id="ARBA00022827"/>
    </source>
</evidence>
<reference evidence="10 11" key="1">
    <citation type="submission" date="2018-08" db="EMBL/GenBank/DDBJ databases">
        <title>Genome sequencing of Agrobacterium vitis strain ICMP 10754.</title>
        <authorList>
            <person name="Visnovsky S.B."/>
            <person name="Pitman A.R."/>
        </authorList>
    </citation>
    <scope>NUCLEOTIDE SEQUENCE [LARGE SCALE GENOMIC DNA]</scope>
    <source>
        <strain evidence="10 11">ICMP 10754</strain>
    </source>
</reference>
<dbReference type="InterPro" id="IPR023753">
    <property type="entry name" value="FAD/NAD-binding_dom"/>
</dbReference>
<feature type="binding site" evidence="7">
    <location>
        <position position="50"/>
    </location>
    <ligand>
        <name>FAD</name>
        <dbReference type="ChEBI" id="CHEBI:57692"/>
    </ligand>
</feature>
<dbReference type="InterPro" id="IPR021163">
    <property type="entry name" value="Ferredox_Rdtase_adrenod"/>
</dbReference>
<feature type="binding site" evidence="7">
    <location>
        <position position="71"/>
    </location>
    <ligand>
        <name>FAD</name>
        <dbReference type="ChEBI" id="CHEBI:57692"/>
    </ligand>
</feature>
<feature type="binding site" evidence="8">
    <location>
        <position position="242"/>
    </location>
    <ligand>
        <name>NADP(+)</name>
        <dbReference type="ChEBI" id="CHEBI:58349"/>
    </ligand>
</feature>
<evidence type="ECO:0000256" key="1">
    <source>
        <dbReference type="ARBA" id="ARBA00001974"/>
    </source>
</evidence>
<dbReference type="Gene3D" id="3.40.50.720">
    <property type="entry name" value="NAD(P)-binding Rossmann-like Domain"/>
    <property type="match status" value="1"/>
</dbReference>
<evidence type="ECO:0000256" key="7">
    <source>
        <dbReference type="PIRSR" id="PIRSR000362-1"/>
    </source>
</evidence>
<evidence type="ECO:0000256" key="8">
    <source>
        <dbReference type="PIRSR" id="PIRSR000362-2"/>
    </source>
</evidence>
<evidence type="ECO:0000256" key="6">
    <source>
        <dbReference type="ARBA" id="ARBA00023002"/>
    </source>
</evidence>
<keyword evidence="6" id="KW-0560">Oxidoreductase</keyword>
<feature type="binding site" evidence="7">
    <location>
        <begin position="391"/>
        <end position="393"/>
    </location>
    <ligand>
        <name>FAD</name>
        <dbReference type="ChEBI" id="CHEBI:57692"/>
    </ligand>
</feature>
<keyword evidence="4 7" id="KW-0274">FAD</keyword>
<keyword evidence="5 8" id="KW-0521">NADP</keyword>
<evidence type="ECO:0000259" key="9">
    <source>
        <dbReference type="Pfam" id="PF07992"/>
    </source>
</evidence>
<keyword evidence="3" id="KW-0285">Flavoprotein</keyword>
<dbReference type="GO" id="GO:0016491">
    <property type="term" value="F:oxidoreductase activity"/>
    <property type="evidence" value="ECO:0007669"/>
    <property type="project" value="UniProtKB-KW"/>
</dbReference>